<dbReference type="AlphaFoldDB" id="A0AAV4UDE8"/>
<keyword evidence="3" id="KW-1185">Reference proteome</keyword>
<sequence>MIWCLLALELYKFAEFSFIPAGRIMGHLLQTPALQSGSYKITPRVGGAGTPPSLPTAYEALNIYRQEGNVYCREGSPTYIWAAVSTPWLYFWRENNIIWRNVINFSIILYGKSL</sequence>
<name>A0AAV4UDE8_9ARAC</name>
<dbReference type="Proteomes" id="UP001054837">
    <property type="component" value="Unassembled WGS sequence"/>
</dbReference>
<evidence type="ECO:0000256" key="1">
    <source>
        <dbReference type="SAM" id="SignalP"/>
    </source>
</evidence>
<reference evidence="2 3" key="1">
    <citation type="submission" date="2021-06" db="EMBL/GenBank/DDBJ databases">
        <title>Caerostris darwini draft genome.</title>
        <authorList>
            <person name="Kono N."/>
            <person name="Arakawa K."/>
        </authorList>
    </citation>
    <scope>NUCLEOTIDE SEQUENCE [LARGE SCALE GENOMIC DNA]</scope>
</reference>
<keyword evidence="1" id="KW-0732">Signal</keyword>
<dbReference type="EMBL" id="BPLQ01011129">
    <property type="protein sequence ID" value="GIY55840.1"/>
    <property type="molecule type" value="Genomic_DNA"/>
</dbReference>
<protein>
    <submittedName>
        <fullName evidence="2">Uncharacterized protein</fullName>
    </submittedName>
</protein>
<evidence type="ECO:0000313" key="2">
    <source>
        <dbReference type="EMBL" id="GIY55840.1"/>
    </source>
</evidence>
<comment type="caution">
    <text evidence="2">The sequence shown here is derived from an EMBL/GenBank/DDBJ whole genome shotgun (WGS) entry which is preliminary data.</text>
</comment>
<feature type="signal peptide" evidence="1">
    <location>
        <begin position="1"/>
        <end position="16"/>
    </location>
</feature>
<accession>A0AAV4UDE8</accession>
<feature type="chain" id="PRO_5043652173" evidence="1">
    <location>
        <begin position="17"/>
        <end position="114"/>
    </location>
</feature>
<organism evidence="2 3">
    <name type="scientific">Caerostris darwini</name>
    <dbReference type="NCBI Taxonomy" id="1538125"/>
    <lineage>
        <taxon>Eukaryota</taxon>
        <taxon>Metazoa</taxon>
        <taxon>Ecdysozoa</taxon>
        <taxon>Arthropoda</taxon>
        <taxon>Chelicerata</taxon>
        <taxon>Arachnida</taxon>
        <taxon>Araneae</taxon>
        <taxon>Araneomorphae</taxon>
        <taxon>Entelegynae</taxon>
        <taxon>Araneoidea</taxon>
        <taxon>Araneidae</taxon>
        <taxon>Caerostris</taxon>
    </lineage>
</organism>
<gene>
    <name evidence="2" type="ORF">CDAR_566301</name>
</gene>
<proteinExistence type="predicted"/>
<evidence type="ECO:0000313" key="3">
    <source>
        <dbReference type="Proteomes" id="UP001054837"/>
    </source>
</evidence>